<dbReference type="Pfam" id="PF00403">
    <property type="entry name" value="HMA"/>
    <property type="match status" value="1"/>
</dbReference>
<dbReference type="CDD" id="cd00371">
    <property type="entry name" value="HMA"/>
    <property type="match status" value="1"/>
</dbReference>
<dbReference type="EMBL" id="LXQA010753951">
    <property type="protein sequence ID" value="MCI69332.1"/>
    <property type="molecule type" value="Genomic_DNA"/>
</dbReference>
<dbReference type="Proteomes" id="UP000265520">
    <property type="component" value="Unassembled WGS sequence"/>
</dbReference>
<feature type="domain" description="HMA" evidence="1">
    <location>
        <begin position="1"/>
        <end position="42"/>
    </location>
</feature>
<dbReference type="InterPro" id="IPR036163">
    <property type="entry name" value="HMA_dom_sf"/>
</dbReference>
<dbReference type="AlphaFoldDB" id="A0A392U7H1"/>
<organism evidence="2 3">
    <name type="scientific">Trifolium medium</name>
    <dbReference type="NCBI Taxonomy" id="97028"/>
    <lineage>
        <taxon>Eukaryota</taxon>
        <taxon>Viridiplantae</taxon>
        <taxon>Streptophyta</taxon>
        <taxon>Embryophyta</taxon>
        <taxon>Tracheophyta</taxon>
        <taxon>Spermatophyta</taxon>
        <taxon>Magnoliopsida</taxon>
        <taxon>eudicotyledons</taxon>
        <taxon>Gunneridae</taxon>
        <taxon>Pentapetalae</taxon>
        <taxon>rosids</taxon>
        <taxon>fabids</taxon>
        <taxon>Fabales</taxon>
        <taxon>Fabaceae</taxon>
        <taxon>Papilionoideae</taxon>
        <taxon>50 kb inversion clade</taxon>
        <taxon>NPAAA clade</taxon>
        <taxon>Hologalegina</taxon>
        <taxon>IRL clade</taxon>
        <taxon>Trifolieae</taxon>
        <taxon>Trifolium</taxon>
    </lineage>
</organism>
<reference evidence="2 3" key="1">
    <citation type="journal article" date="2018" name="Front. Plant Sci.">
        <title>Red Clover (Trifolium pratense) and Zigzag Clover (T. medium) - A Picture of Genomic Similarities and Differences.</title>
        <authorList>
            <person name="Dluhosova J."/>
            <person name="Istvanek J."/>
            <person name="Nedelnik J."/>
            <person name="Repkova J."/>
        </authorList>
    </citation>
    <scope>NUCLEOTIDE SEQUENCE [LARGE SCALE GENOMIC DNA]</scope>
    <source>
        <strain evidence="3">cv. 10/8</strain>
        <tissue evidence="2">Leaf</tissue>
    </source>
</reference>
<comment type="caution">
    <text evidence="2">The sequence shown here is derived from an EMBL/GenBank/DDBJ whole genome shotgun (WGS) entry which is preliminary data.</text>
</comment>
<proteinExistence type="predicted"/>
<evidence type="ECO:0000313" key="3">
    <source>
        <dbReference type="Proteomes" id="UP000265520"/>
    </source>
</evidence>
<dbReference type="InterPro" id="IPR006121">
    <property type="entry name" value="HMA_dom"/>
</dbReference>
<dbReference type="SUPFAM" id="SSF55008">
    <property type="entry name" value="HMA, heavy metal-associated domain"/>
    <property type="match status" value="1"/>
</dbReference>
<dbReference type="GO" id="GO:0046872">
    <property type="term" value="F:metal ion binding"/>
    <property type="evidence" value="ECO:0007669"/>
    <property type="project" value="InterPro"/>
</dbReference>
<evidence type="ECO:0000313" key="2">
    <source>
        <dbReference type="EMBL" id="MCI69332.1"/>
    </source>
</evidence>
<name>A0A392U7H1_9FABA</name>
<keyword evidence="3" id="KW-1185">Reference proteome</keyword>
<feature type="non-terminal residue" evidence="2">
    <location>
        <position position="42"/>
    </location>
</feature>
<accession>A0A392U7H1</accession>
<dbReference type="Gene3D" id="3.30.70.100">
    <property type="match status" value="1"/>
</dbReference>
<evidence type="ECO:0000259" key="1">
    <source>
        <dbReference type="PROSITE" id="PS50846"/>
    </source>
</evidence>
<dbReference type="PROSITE" id="PS50846">
    <property type="entry name" value="HMA_2"/>
    <property type="match status" value="1"/>
</dbReference>
<protein>
    <submittedName>
        <fullName evidence="2">Copper-transporting ATPase RAN1</fullName>
    </submittedName>
</protein>
<sequence length="42" mass="4352">MTCTACSNSIESALNTIDGVVTASVALLQNKVDVVFNPALLK</sequence>